<dbReference type="RefSeq" id="XP_004353040.1">
    <property type="nucleotide sequence ID" value="XM_004352988.1"/>
</dbReference>
<keyword evidence="1" id="KW-0479">Metal-binding</keyword>
<dbReference type="OrthoDB" id="270970at2759"/>
<dbReference type="SMART" id="SM00239">
    <property type="entry name" value="C2"/>
    <property type="match status" value="1"/>
</dbReference>
<accession>L8HE57</accession>
<dbReference type="VEuPathDB" id="AmoebaDB:ACA1_071340"/>
<dbReference type="PANTHER" id="PTHR45911">
    <property type="entry name" value="C2 DOMAIN-CONTAINING PROTEIN"/>
    <property type="match status" value="1"/>
</dbReference>
<dbReference type="InterPro" id="IPR035892">
    <property type="entry name" value="C2_domain_sf"/>
</dbReference>
<dbReference type="AlphaFoldDB" id="L8HE57"/>
<evidence type="ECO:0000313" key="5">
    <source>
        <dbReference type="Proteomes" id="UP000011083"/>
    </source>
</evidence>
<keyword evidence="5" id="KW-1185">Reference proteome</keyword>
<evidence type="ECO:0000259" key="3">
    <source>
        <dbReference type="PROSITE" id="PS50004"/>
    </source>
</evidence>
<dbReference type="Gene3D" id="2.60.40.150">
    <property type="entry name" value="C2 domain"/>
    <property type="match status" value="1"/>
</dbReference>
<organism evidence="4 5">
    <name type="scientific">Acanthamoeba castellanii (strain ATCC 30010 / Neff)</name>
    <dbReference type="NCBI Taxonomy" id="1257118"/>
    <lineage>
        <taxon>Eukaryota</taxon>
        <taxon>Amoebozoa</taxon>
        <taxon>Discosea</taxon>
        <taxon>Longamoebia</taxon>
        <taxon>Centramoebida</taxon>
        <taxon>Acanthamoebidae</taxon>
        <taxon>Acanthamoeba</taxon>
    </lineage>
</organism>
<dbReference type="OMA" id="MAWEPVI"/>
<dbReference type="GO" id="GO:0016020">
    <property type="term" value="C:membrane"/>
    <property type="evidence" value="ECO:0007669"/>
    <property type="project" value="TreeGrafter"/>
</dbReference>
<feature type="domain" description="C2" evidence="3">
    <location>
        <begin position="1"/>
        <end position="106"/>
    </location>
</feature>
<evidence type="ECO:0000313" key="4">
    <source>
        <dbReference type="EMBL" id="ELR23512.1"/>
    </source>
</evidence>
<sequence length="124" mass="14182">MSGHRHLQVKVKEAKGIPAADSNGKSDPYVVLTINAQKKKTKTIEKTLEPKWYEEFRFDIDDAKPSVLRLEVFDHDKFSKDDSLGHFELNLKTANIPIGQWTSFTRNLLHDKVSGELQFDVLIS</sequence>
<proteinExistence type="predicted"/>
<dbReference type="InterPro" id="IPR000008">
    <property type="entry name" value="C2_dom"/>
</dbReference>
<protein>
    <submittedName>
        <fullName evidence="4">C2 domain containing protein</fullName>
    </submittedName>
</protein>
<keyword evidence="2" id="KW-0106">Calcium</keyword>
<dbReference type="PRINTS" id="PR00360">
    <property type="entry name" value="C2DOMAIN"/>
</dbReference>
<name>L8HE57_ACACF</name>
<reference evidence="4 5" key="1">
    <citation type="journal article" date="2013" name="Genome Biol.">
        <title>Genome of Acanthamoeba castellanii highlights extensive lateral gene transfer and early evolution of tyrosine kinase signaling.</title>
        <authorList>
            <person name="Clarke M."/>
            <person name="Lohan A.J."/>
            <person name="Liu B."/>
            <person name="Lagkouvardos I."/>
            <person name="Roy S."/>
            <person name="Zafar N."/>
            <person name="Bertelli C."/>
            <person name="Schilde C."/>
            <person name="Kianianmomeni A."/>
            <person name="Burglin T.R."/>
            <person name="Frech C."/>
            <person name="Turcotte B."/>
            <person name="Kopec K.O."/>
            <person name="Synnott J.M."/>
            <person name="Choo C."/>
            <person name="Paponov I."/>
            <person name="Finkler A."/>
            <person name="Soon Heng Tan C."/>
            <person name="Hutchins A.P."/>
            <person name="Weinmeier T."/>
            <person name="Rattei T."/>
            <person name="Chu J.S."/>
            <person name="Gimenez G."/>
            <person name="Irimia M."/>
            <person name="Rigden D.J."/>
            <person name="Fitzpatrick D.A."/>
            <person name="Lorenzo-Morales J."/>
            <person name="Bateman A."/>
            <person name="Chiu C.H."/>
            <person name="Tang P."/>
            <person name="Hegemann P."/>
            <person name="Fromm H."/>
            <person name="Raoult D."/>
            <person name="Greub G."/>
            <person name="Miranda-Saavedra D."/>
            <person name="Chen N."/>
            <person name="Nash P."/>
            <person name="Ginger M.L."/>
            <person name="Horn M."/>
            <person name="Schaap P."/>
            <person name="Caler L."/>
            <person name="Loftus B."/>
        </authorList>
    </citation>
    <scope>NUCLEOTIDE SEQUENCE [LARGE SCALE GENOMIC DNA]</scope>
    <source>
        <strain evidence="4 5">Neff</strain>
    </source>
</reference>
<dbReference type="SUPFAM" id="SSF49562">
    <property type="entry name" value="C2 domain (Calcium/lipid-binding domain, CaLB)"/>
    <property type="match status" value="1"/>
</dbReference>
<dbReference type="PROSITE" id="PS50004">
    <property type="entry name" value="C2"/>
    <property type="match status" value="1"/>
</dbReference>
<dbReference type="Proteomes" id="UP000011083">
    <property type="component" value="Unassembled WGS sequence"/>
</dbReference>
<evidence type="ECO:0000256" key="2">
    <source>
        <dbReference type="ARBA" id="ARBA00022837"/>
    </source>
</evidence>
<dbReference type="PANTHER" id="PTHR45911:SF4">
    <property type="entry name" value="MULTIPLE C2 AND TRANSMEMBRANE DOMAIN-CONTAINING PROTEIN"/>
    <property type="match status" value="1"/>
</dbReference>
<dbReference type="KEGG" id="acan:ACA1_071340"/>
<gene>
    <name evidence="4" type="ORF">ACA1_071340</name>
</gene>
<dbReference type="Pfam" id="PF00168">
    <property type="entry name" value="C2"/>
    <property type="match status" value="1"/>
</dbReference>
<dbReference type="GO" id="GO:0005509">
    <property type="term" value="F:calcium ion binding"/>
    <property type="evidence" value="ECO:0007669"/>
    <property type="project" value="TreeGrafter"/>
</dbReference>
<evidence type="ECO:0000256" key="1">
    <source>
        <dbReference type="ARBA" id="ARBA00022723"/>
    </source>
</evidence>
<dbReference type="GeneID" id="14924493"/>
<dbReference type="EMBL" id="KB007857">
    <property type="protein sequence ID" value="ELR23512.1"/>
    <property type="molecule type" value="Genomic_DNA"/>
</dbReference>
<dbReference type="CDD" id="cd00030">
    <property type="entry name" value="C2"/>
    <property type="match status" value="1"/>
</dbReference>